<feature type="compositionally biased region" description="Gly residues" evidence="2">
    <location>
        <begin position="303"/>
        <end position="317"/>
    </location>
</feature>
<evidence type="ECO:0000256" key="2">
    <source>
        <dbReference type="SAM" id="MobiDB-lite"/>
    </source>
</evidence>
<sequence length="1180" mass="125450">MPVSIHTEDNRSPRSELLSPTSGSSAPSPIHRRAPEDSDSPHSRSRSQSHSNSQSQPLSTPTRERERRSRNNHNHRSNGHRNGNGHPHTAEANGHASGSNNNHSNNHNNNSSSKSWWRSREQELAQSSYSKHDLIRMIISAERETSKLHSTLNNTVTLLETESHKCATLERDTLSTFTRLTNLRETAESLAERTAQDLRVAQFELEHKTREVERLQRELDLEKHARDEAEREIGRVKDAAWQIRQERIVDVAREKGRREGFERGILKAQEENVLRMQLRAEAEATAVHANVQPAASENPVAGPGSGPRSGAGSGSGSGSRQQRGGPPGASTAARRAPRNEPSQVPTQTDPGPEEGEDGEERESPYRELNSLPIVTPPQGIHPIQGAQIVPMRTGYSPTRRPVRRAKRSDPERGPSPAPLVDRYAVSIPSQSVIEQHPGVGQPPEEQWVTGVEYSALHGPTPPNQLPLTIHPEHTSHDGHIGPSNTGPQGASPTSPAKQQKVKFRVRRPSLAKTKQTAASWYRSLSFRKKPKQKVLIDPEVEEDEEEGGDTSAPITPADEAGPSSSSGHGHATASSAYGHVNPNMSGIASSIRTQASGPPPIAVNVRPSSQRHSRAVSTGATSMASGIRSRDYAYPSPAPRSHMSRGPGHRPRAASVDSGSTHISTSQFDLLNVPGGASAVGGSGSTGGHGYPRGGQANNSMGSLNSLGTAGGGKPPSVSGKSARSQAGGIPKKLSVIRENPMSRETTPIRVGGGGSGGQEQPLVPPVRPFAVPMDADRRSMKSARSTRSGMVAVNPDPESPEWQPQNNHIANTRPGSTSAQSRLPQQAFPRHPPADSTLLRPDSGVGSISGPGGVGPGGYPVIMPLRTKKSGLSLASGASGSGEGAIDTPTPMPRGDKGKGKERVYQPGMGPSMMIGEAPSGTSGNDTSPGIGIAVQTPSDRGRRHHQQPQDDANFLSPRQSSSRSLPPSRHGGGTSVATSTTRVQDDTQAQPFPPRSVSPIPRSTPKIFMAQGLPNPSAESLLPFEKAKNPRVKVIKHVDSIAGGRAGSVAGSEGGRNGWPVNNDNYDNAGMTPGPALFQPLPSRAAANQRVGSGQEVYLQADRGLHRAGSNSSLRSQGSYGKFEPNEYIDIAFWGAPESGQVQVGSQDGMVGGEGGGLYRRPMSGQSVESRRISYADP</sequence>
<feature type="compositionally biased region" description="Basic and acidic residues" evidence="2">
    <location>
        <begin position="1171"/>
        <end position="1180"/>
    </location>
</feature>
<feature type="compositionally biased region" description="Acidic residues" evidence="2">
    <location>
        <begin position="538"/>
        <end position="548"/>
    </location>
</feature>
<feature type="compositionally biased region" description="Polar residues" evidence="2">
    <location>
        <begin position="582"/>
        <end position="596"/>
    </location>
</feature>
<keyword evidence="1" id="KW-0175">Coiled coil</keyword>
<keyword evidence="4" id="KW-1185">Reference proteome</keyword>
<organism evidence="3 4">
    <name type="scientific">Leucocoprinus leucothites</name>
    <dbReference type="NCBI Taxonomy" id="201217"/>
    <lineage>
        <taxon>Eukaryota</taxon>
        <taxon>Fungi</taxon>
        <taxon>Dikarya</taxon>
        <taxon>Basidiomycota</taxon>
        <taxon>Agaricomycotina</taxon>
        <taxon>Agaricomycetes</taxon>
        <taxon>Agaricomycetidae</taxon>
        <taxon>Agaricales</taxon>
        <taxon>Agaricineae</taxon>
        <taxon>Agaricaceae</taxon>
        <taxon>Leucocoprinus</taxon>
    </lineage>
</organism>
<feature type="compositionally biased region" description="Basic residues" evidence="2">
    <location>
        <begin position="499"/>
        <end position="509"/>
    </location>
</feature>
<feature type="compositionally biased region" description="Acidic residues" evidence="2">
    <location>
        <begin position="351"/>
        <end position="360"/>
    </location>
</feature>
<feature type="compositionally biased region" description="Polar residues" evidence="2">
    <location>
        <begin position="977"/>
        <end position="992"/>
    </location>
</feature>
<comment type="caution">
    <text evidence="3">The sequence shown here is derived from an EMBL/GenBank/DDBJ whole genome shotgun (WGS) entry which is preliminary data.</text>
</comment>
<reference evidence="3 4" key="1">
    <citation type="journal article" date="2020" name="ISME J.">
        <title>Uncovering the hidden diversity of litter-decomposition mechanisms in mushroom-forming fungi.</title>
        <authorList>
            <person name="Floudas D."/>
            <person name="Bentzer J."/>
            <person name="Ahren D."/>
            <person name="Johansson T."/>
            <person name="Persson P."/>
            <person name="Tunlid A."/>
        </authorList>
    </citation>
    <scope>NUCLEOTIDE SEQUENCE [LARGE SCALE GENOMIC DNA]</scope>
    <source>
        <strain evidence="3 4">CBS 146.42</strain>
    </source>
</reference>
<evidence type="ECO:0000256" key="1">
    <source>
        <dbReference type="SAM" id="Coils"/>
    </source>
</evidence>
<feature type="compositionally biased region" description="Gly residues" evidence="2">
    <location>
        <begin position="678"/>
        <end position="693"/>
    </location>
</feature>
<feature type="region of interest" description="Disordered" evidence="2">
    <location>
        <begin position="1146"/>
        <end position="1180"/>
    </location>
</feature>
<feature type="compositionally biased region" description="Polar residues" evidence="2">
    <location>
        <begin position="696"/>
        <end position="708"/>
    </location>
</feature>
<feature type="compositionally biased region" description="Polar residues" evidence="2">
    <location>
        <begin position="615"/>
        <end position="624"/>
    </location>
</feature>
<feature type="region of interest" description="Disordered" evidence="2">
    <location>
        <begin position="454"/>
        <end position="1016"/>
    </location>
</feature>
<feature type="compositionally biased region" description="Basic and acidic residues" evidence="2">
    <location>
        <begin position="1"/>
        <end position="14"/>
    </location>
</feature>
<feature type="compositionally biased region" description="Polar residues" evidence="2">
    <location>
        <begin position="482"/>
        <end position="497"/>
    </location>
</feature>
<accession>A0A8H5D7L9</accession>
<feature type="region of interest" description="Disordered" evidence="2">
    <location>
        <begin position="290"/>
        <end position="422"/>
    </location>
</feature>
<name>A0A8H5D7L9_9AGAR</name>
<feature type="compositionally biased region" description="Polar residues" evidence="2">
    <location>
        <begin position="18"/>
        <end position="27"/>
    </location>
</feature>
<feature type="compositionally biased region" description="Gly residues" evidence="2">
    <location>
        <begin position="848"/>
        <end position="859"/>
    </location>
</feature>
<dbReference type="Proteomes" id="UP000559027">
    <property type="component" value="Unassembled WGS sequence"/>
</dbReference>
<feature type="compositionally biased region" description="Basic residues" evidence="2">
    <location>
        <begin position="70"/>
        <end position="79"/>
    </location>
</feature>
<feature type="compositionally biased region" description="Polar residues" evidence="2">
    <location>
        <begin position="803"/>
        <end position="825"/>
    </location>
</feature>
<evidence type="ECO:0000313" key="3">
    <source>
        <dbReference type="EMBL" id="KAF5355056.1"/>
    </source>
</evidence>
<feature type="compositionally biased region" description="Basic and acidic residues" evidence="2">
    <location>
        <begin position="33"/>
        <end position="42"/>
    </location>
</feature>
<evidence type="ECO:0000313" key="4">
    <source>
        <dbReference type="Proteomes" id="UP000559027"/>
    </source>
</evidence>
<feature type="compositionally biased region" description="Low complexity" evidence="2">
    <location>
        <begin position="560"/>
        <end position="579"/>
    </location>
</feature>
<feature type="compositionally biased region" description="Polar residues" evidence="2">
    <location>
        <begin position="657"/>
        <end position="669"/>
    </location>
</feature>
<feature type="compositionally biased region" description="Basic and acidic residues" evidence="2">
    <location>
        <begin position="470"/>
        <end position="479"/>
    </location>
</feature>
<feature type="region of interest" description="Disordered" evidence="2">
    <location>
        <begin position="1"/>
        <end position="119"/>
    </location>
</feature>
<feature type="compositionally biased region" description="Low complexity" evidence="2">
    <location>
        <begin position="957"/>
        <end position="971"/>
    </location>
</feature>
<dbReference type="EMBL" id="JAACJO010000008">
    <property type="protein sequence ID" value="KAF5355056.1"/>
    <property type="molecule type" value="Genomic_DNA"/>
</dbReference>
<protein>
    <submittedName>
        <fullName evidence="3">Uncharacterized protein</fullName>
    </submittedName>
</protein>
<feature type="compositionally biased region" description="Basic and acidic residues" evidence="2">
    <location>
        <begin position="895"/>
        <end position="905"/>
    </location>
</feature>
<dbReference type="AlphaFoldDB" id="A0A8H5D7L9"/>
<dbReference type="OrthoDB" id="3069722at2759"/>
<feature type="compositionally biased region" description="Low complexity" evidence="2">
    <location>
        <begin position="80"/>
        <end position="113"/>
    </location>
</feature>
<proteinExistence type="predicted"/>
<feature type="compositionally biased region" description="Low complexity" evidence="2">
    <location>
        <begin position="46"/>
        <end position="59"/>
    </location>
</feature>
<feature type="coiled-coil region" evidence="1">
    <location>
        <begin position="198"/>
        <end position="246"/>
    </location>
</feature>
<gene>
    <name evidence="3" type="ORF">D9756_005560</name>
</gene>